<proteinExistence type="predicted"/>
<accession>A0AA41QEX0</accession>
<organism evidence="1 2">
    <name type="scientific">Antribacter soli</name>
    <dbReference type="NCBI Taxonomy" id="2910976"/>
    <lineage>
        <taxon>Bacteria</taxon>
        <taxon>Bacillati</taxon>
        <taxon>Actinomycetota</taxon>
        <taxon>Actinomycetes</taxon>
        <taxon>Micrococcales</taxon>
        <taxon>Promicromonosporaceae</taxon>
        <taxon>Antribacter</taxon>
    </lineage>
</organism>
<protein>
    <submittedName>
        <fullName evidence="1">Uncharacterized protein</fullName>
    </submittedName>
</protein>
<gene>
    <name evidence="1" type="ORF">L1785_10375</name>
</gene>
<sequence length="101" mass="11141">MSGVPRPNRPSSTRTLHDGLTVVVDGTTGTVRAEPTGYRAVMQYTVRVTRDDGWWVAEVAGIEDATVRTQEWAQLDAEVRSLIADLTGAWPDDVEIDWVEA</sequence>
<dbReference type="Proteomes" id="UP001165405">
    <property type="component" value="Unassembled WGS sequence"/>
</dbReference>
<comment type="caution">
    <text evidence="1">The sequence shown here is derived from an EMBL/GenBank/DDBJ whole genome shotgun (WGS) entry which is preliminary data.</text>
</comment>
<evidence type="ECO:0000313" key="2">
    <source>
        <dbReference type="Proteomes" id="UP001165405"/>
    </source>
</evidence>
<name>A0AA41QEX0_9MICO</name>
<keyword evidence="2" id="KW-1185">Reference proteome</keyword>
<dbReference type="RefSeq" id="WP_236089183.1">
    <property type="nucleotide sequence ID" value="NZ_JAKGSG010000029.1"/>
</dbReference>
<evidence type="ECO:0000313" key="1">
    <source>
        <dbReference type="EMBL" id="MCF4121386.1"/>
    </source>
</evidence>
<dbReference type="EMBL" id="JAKGSG010000029">
    <property type="protein sequence ID" value="MCF4121386.1"/>
    <property type="molecule type" value="Genomic_DNA"/>
</dbReference>
<dbReference type="AlphaFoldDB" id="A0AA41QEX0"/>
<reference evidence="1" key="1">
    <citation type="submission" date="2022-01" db="EMBL/GenBank/DDBJ databases">
        <title>Antribacter sp. nov., isolated from Guizhou of China.</title>
        <authorList>
            <person name="Chengliang C."/>
            <person name="Ya Z."/>
        </authorList>
    </citation>
    <scope>NUCLEOTIDE SEQUENCE</scope>
    <source>
        <strain evidence="1">KLBMP 9083</strain>
    </source>
</reference>